<keyword evidence="2" id="KW-0597">Phosphoprotein</keyword>
<evidence type="ECO:0000259" key="5">
    <source>
        <dbReference type="PROSITE" id="PS50883"/>
    </source>
</evidence>
<dbReference type="Proteomes" id="UP000198575">
    <property type="component" value="Unassembled WGS sequence"/>
</dbReference>
<gene>
    <name evidence="7" type="ORF">SAMN05216289_1258</name>
</gene>
<feature type="domain" description="PAS" evidence="4">
    <location>
        <begin position="269"/>
        <end position="307"/>
    </location>
</feature>
<dbReference type="STRING" id="578942.SAMN05216289_1258"/>
<dbReference type="InterPro" id="IPR035919">
    <property type="entry name" value="EAL_sf"/>
</dbReference>
<dbReference type="NCBIfam" id="TIGR00254">
    <property type="entry name" value="GGDEF"/>
    <property type="match status" value="1"/>
</dbReference>
<evidence type="ECO:0000259" key="6">
    <source>
        <dbReference type="PROSITE" id="PS50887"/>
    </source>
</evidence>
<feature type="modified residue" description="4-aspartylphosphate" evidence="2">
    <location>
        <position position="190"/>
    </location>
</feature>
<evidence type="ECO:0000259" key="4">
    <source>
        <dbReference type="PROSITE" id="PS50112"/>
    </source>
</evidence>
<dbReference type="GO" id="GO:0003824">
    <property type="term" value="F:catalytic activity"/>
    <property type="evidence" value="ECO:0007669"/>
    <property type="project" value="UniProtKB-ARBA"/>
</dbReference>
<dbReference type="EMBL" id="FOVF01000025">
    <property type="protein sequence ID" value="SFN48459.1"/>
    <property type="molecule type" value="Genomic_DNA"/>
</dbReference>
<dbReference type="InterPro" id="IPR001789">
    <property type="entry name" value="Sig_transdc_resp-reg_receiver"/>
</dbReference>
<dbReference type="InterPro" id="IPR052155">
    <property type="entry name" value="Biofilm_reg_signaling"/>
</dbReference>
<dbReference type="Gene3D" id="3.20.20.450">
    <property type="entry name" value="EAL domain"/>
    <property type="match status" value="1"/>
</dbReference>
<dbReference type="InterPro" id="IPR011006">
    <property type="entry name" value="CheY-like_superfamily"/>
</dbReference>
<reference evidence="7 8" key="1">
    <citation type="submission" date="2016-10" db="EMBL/GenBank/DDBJ databases">
        <authorList>
            <person name="de Groot N.N."/>
        </authorList>
    </citation>
    <scope>NUCLEOTIDE SEQUENCE [LARGE SCALE GENOMIC DNA]</scope>
    <source>
        <strain evidence="7 8">CGMCC 1.7659</strain>
    </source>
</reference>
<feature type="domain" description="Response regulatory" evidence="3">
    <location>
        <begin position="141"/>
        <end position="257"/>
    </location>
</feature>
<dbReference type="CDD" id="cd01948">
    <property type="entry name" value="EAL"/>
    <property type="match status" value="1"/>
</dbReference>
<dbReference type="Pfam" id="PF00990">
    <property type="entry name" value="GGDEF"/>
    <property type="match status" value="1"/>
</dbReference>
<dbReference type="SMART" id="SM00448">
    <property type="entry name" value="REC"/>
    <property type="match status" value="1"/>
</dbReference>
<dbReference type="CDD" id="cd00130">
    <property type="entry name" value="PAS"/>
    <property type="match status" value="1"/>
</dbReference>
<dbReference type="InterPro" id="IPR035965">
    <property type="entry name" value="PAS-like_dom_sf"/>
</dbReference>
<keyword evidence="8" id="KW-1185">Reference proteome</keyword>
<dbReference type="CDD" id="cd00156">
    <property type="entry name" value="REC"/>
    <property type="match status" value="1"/>
</dbReference>
<evidence type="ECO:0000256" key="2">
    <source>
        <dbReference type="PROSITE-ProRule" id="PRU00169"/>
    </source>
</evidence>
<dbReference type="Pfam" id="PF00989">
    <property type="entry name" value="PAS"/>
    <property type="match status" value="1"/>
</dbReference>
<dbReference type="InterPro" id="IPR029787">
    <property type="entry name" value="Nucleotide_cyclase"/>
</dbReference>
<accession>A0A1I4ZEQ7</accession>
<dbReference type="FunFam" id="3.30.70.270:FF:000001">
    <property type="entry name" value="Diguanylate cyclase domain protein"/>
    <property type="match status" value="1"/>
</dbReference>
<dbReference type="NCBIfam" id="TIGR00229">
    <property type="entry name" value="sensory_box"/>
    <property type="match status" value="1"/>
</dbReference>
<dbReference type="SUPFAM" id="SSF141868">
    <property type="entry name" value="EAL domain-like"/>
    <property type="match status" value="1"/>
</dbReference>
<comment type="cofactor">
    <cofactor evidence="1">
        <name>Mg(2+)</name>
        <dbReference type="ChEBI" id="CHEBI:18420"/>
    </cofactor>
</comment>
<evidence type="ECO:0000313" key="8">
    <source>
        <dbReference type="Proteomes" id="UP000198575"/>
    </source>
</evidence>
<dbReference type="PROSITE" id="PS50887">
    <property type="entry name" value="GGDEF"/>
    <property type="match status" value="1"/>
</dbReference>
<dbReference type="PROSITE" id="PS50112">
    <property type="entry name" value="PAS"/>
    <property type="match status" value="1"/>
</dbReference>
<name>A0A1I4ZEQ7_9GAMM</name>
<dbReference type="PROSITE" id="PS50883">
    <property type="entry name" value="EAL"/>
    <property type="match status" value="1"/>
</dbReference>
<evidence type="ECO:0000313" key="7">
    <source>
        <dbReference type="EMBL" id="SFN48459.1"/>
    </source>
</evidence>
<dbReference type="PANTHER" id="PTHR44757:SF2">
    <property type="entry name" value="BIOFILM ARCHITECTURE MAINTENANCE PROTEIN MBAA"/>
    <property type="match status" value="1"/>
</dbReference>
<dbReference type="InterPro" id="IPR000160">
    <property type="entry name" value="GGDEF_dom"/>
</dbReference>
<sequence length="863" mass="95302">MKMILLADTSQTRRRALSAALSNAGFGVTAVDGLSEAYEALMRARIGHGNLDAVVLGWPEYSEGVAEDVFGLLHGERFEHLPVLVMADSSNANAVNWRMSRPRTALTFWSEYLEAPSAISHLLRPDQSIEPARSAHDQQIRILLVDDSATVRAGYSKLLQKHGYQVETAESVAEGWQKVTANSYDIAIIDYLMPVQNGTALITMIRNNPETQHILTATITGTYSDAVIAESLACGALECLFKSESKELLLARLASLARTINDQKAIDKERRRLQDILSSVGEGVYGVDAEGVIQFVNPAALELLGYSDPSELVGQCAFHAFHYADEDGQPMQRGASYLNSCYANGSQVSAWQTRFWTSSKRGIPVECNIHPLRLDSELSGSVVAFRDISERRALEQELRWQAEHDSLTKLHDRGWFESQLEQECSRVRRTGQISLLLFIDLDRFKYINDTAGHAAGDRLLVEVSQRLKSRLRGSDSLARMGGDEFAVLLSNVGNGDLMTLAEGFRRVLTAMPFTYGGKGYRITLSIGCAKIDQATHSPGEAMAFADIACHMAKRSGRNQCQLYSPETGRRAALDVDLGWSVRLEEALRTDRFVLCYQPIVPLKGMENDKADGRNSKDIWLRQLERNPYEEALFEVLVRLRDGQGELISPHAFLPAAERFGLMQDIDYWVIDHALKALREARESPRPIALTLNISAQTLEKGGLAAYVTAKIVEYDINPAALVLEISESHSIDDIENARRQLGELRALGCRIAVDGFGTGFSTFVHLRQIEADLLKIDGSLSQGLPVDDLNRTIISALASIAGSAGKKTVAECVEDFSMLRTLYECGVDMAQGFFVGVPRLHLPRTLPTFGTTLFEEQPVVTGT</sequence>
<dbReference type="RefSeq" id="WP_175498109.1">
    <property type="nucleotide sequence ID" value="NZ_FOVF01000025.1"/>
</dbReference>
<dbReference type="PROSITE" id="PS50110">
    <property type="entry name" value="RESPONSE_REGULATORY"/>
    <property type="match status" value="1"/>
</dbReference>
<proteinExistence type="predicted"/>
<organism evidence="7 8">
    <name type="scientific">Dokdonella immobilis</name>
    <dbReference type="NCBI Taxonomy" id="578942"/>
    <lineage>
        <taxon>Bacteria</taxon>
        <taxon>Pseudomonadati</taxon>
        <taxon>Pseudomonadota</taxon>
        <taxon>Gammaproteobacteria</taxon>
        <taxon>Lysobacterales</taxon>
        <taxon>Rhodanobacteraceae</taxon>
        <taxon>Dokdonella</taxon>
    </lineage>
</organism>
<dbReference type="CDD" id="cd01949">
    <property type="entry name" value="GGDEF"/>
    <property type="match status" value="1"/>
</dbReference>
<dbReference type="SUPFAM" id="SSF52172">
    <property type="entry name" value="CheY-like"/>
    <property type="match status" value="1"/>
</dbReference>
<dbReference type="SMART" id="SM00091">
    <property type="entry name" value="PAS"/>
    <property type="match status" value="1"/>
</dbReference>
<dbReference type="Gene3D" id="3.30.70.270">
    <property type="match status" value="1"/>
</dbReference>
<dbReference type="Gene3D" id="3.40.50.2300">
    <property type="match status" value="1"/>
</dbReference>
<dbReference type="SMART" id="SM00267">
    <property type="entry name" value="GGDEF"/>
    <property type="match status" value="1"/>
</dbReference>
<dbReference type="Gene3D" id="3.30.450.20">
    <property type="entry name" value="PAS domain"/>
    <property type="match status" value="1"/>
</dbReference>
<dbReference type="GO" id="GO:0006355">
    <property type="term" value="P:regulation of DNA-templated transcription"/>
    <property type="evidence" value="ECO:0007669"/>
    <property type="project" value="InterPro"/>
</dbReference>
<protein>
    <submittedName>
        <fullName evidence="7">PAS domain S-box-containing protein/diguanylate cyclase (GGDEF) domain-containing protein</fullName>
    </submittedName>
</protein>
<feature type="domain" description="GGDEF" evidence="6">
    <location>
        <begin position="432"/>
        <end position="565"/>
    </location>
</feature>
<dbReference type="InterPro" id="IPR043128">
    <property type="entry name" value="Rev_trsase/Diguanyl_cyclase"/>
</dbReference>
<dbReference type="PANTHER" id="PTHR44757">
    <property type="entry name" value="DIGUANYLATE CYCLASE DGCP"/>
    <property type="match status" value="1"/>
</dbReference>
<dbReference type="AlphaFoldDB" id="A0A1I4ZEQ7"/>
<evidence type="ECO:0000256" key="1">
    <source>
        <dbReference type="ARBA" id="ARBA00001946"/>
    </source>
</evidence>
<dbReference type="GO" id="GO:0000160">
    <property type="term" value="P:phosphorelay signal transduction system"/>
    <property type="evidence" value="ECO:0007669"/>
    <property type="project" value="InterPro"/>
</dbReference>
<evidence type="ECO:0000259" key="3">
    <source>
        <dbReference type="PROSITE" id="PS50110"/>
    </source>
</evidence>
<dbReference type="InterPro" id="IPR001633">
    <property type="entry name" value="EAL_dom"/>
</dbReference>
<dbReference type="SMART" id="SM00052">
    <property type="entry name" value="EAL"/>
    <property type="match status" value="1"/>
</dbReference>
<dbReference type="Pfam" id="PF00563">
    <property type="entry name" value="EAL"/>
    <property type="match status" value="1"/>
</dbReference>
<dbReference type="SUPFAM" id="SSF55073">
    <property type="entry name" value="Nucleotide cyclase"/>
    <property type="match status" value="1"/>
</dbReference>
<dbReference type="Pfam" id="PF00072">
    <property type="entry name" value="Response_reg"/>
    <property type="match status" value="1"/>
</dbReference>
<feature type="domain" description="EAL" evidence="5">
    <location>
        <begin position="576"/>
        <end position="852"/>
    </location>
</feature>
<dbReference type="InterPro" id="IPR013767">
    <property type="entry name" value="PAS_fold"/>
</dbReference>
<dbReference type="InterPro" id="IPR000014">
    <property type="entry name" value="PAS"/>
</dbReference>
<dbReference type="SUPFAM" id="SSF55785">
    <property type="entry name" value="PYP-like sensor domain (PAS domain)"/>
    <property type="match status" value="1"/>
</dbReference>